<feature type="domain" description="HTH lysR-type" evidence="6">
    <location>
        <begin position="58"/>
        <end position="115"/>
    </location>
</feature>
<dbReference type="InterPro" id="IPR036390">
    <property type="entry name" value="WH_DNA-bd_sf"/>
</dbReference>
<dbReference type="EMBL" id="CP000353">
    <property type="protein sequence ID" value="ABF12228.1"/>
    <property type="molecule type" value="Genomic_DNA"/>
</dbReference>
<proteinExistence type="inferred from homology"/>
<dbReference type="InterPro" id="IPR005119">
    <property type="entry name" value="LysR_subst-bd"/>
</dbReference>
<comment type="similarity">
    <text evidence="1">Belongs to the LysR transcriptional regulatory family.</text>
</comment>
<name>Q1LC98_CUPMC</name>
<keyword evidence="3" id="KW-0238">DNA-binding</keyword>
<feature type="compositionally biased region" description="Polar residues" evidence="5">
    <location>
        <begin position="1"/>
        <end position="16"/>
    </location>
</feature>
<keyword evidence="2" id="KW-0805">Transcription regulation</keyword>
<organism evidence="7 8">
    <name type="scientific">Cupriavidus metallidurans (strain ATCC 43123 / DSM 2839 / NBRC 102507 / CH34)</name>
    <name type="common">Ralstonia metallidurans</name>
    <dbReference type="NCBI Taxonomy" id="266264"/>
    <lineage>
        <taxon>Bacteria</taxon>
        <taxon>Pseudomonadati</taxon>
        <taxon>Pseudomonadota</taxon>
        <taxon>Betaproteobacteria</taxon>
        <taxon>Burkholderiales</taxon>
        <taxon>Burkholderiaceae</taxon>
        <taxon>Cupriavidus</taxon>
    </lineage>
</organism>
<dbReference type="InterPro" id="IPR036388">
    <property type="entry name" value="WH-like_DNA-bd_sf"/>
</dbReference>
<geneLocation type="plasmid" evidence="7 8">
    <name>megaplasmid</name>
</geneLocation>
<protein>
    <submittedName>
        <fullName evidence="7">Transcriptional regulator, LysR family</fullName>
    </submittedName>
</protein>
<feature type="region of interest" description="Disordered" evidence="5">
    <location>
        <begin position="1"/>
        <end position="26"/>
    </location>
</feature>
<dbReference type="KEGG" id="rme:Rmet_5369"/>
<evidence type="ECO:0000313" key="7">
    <source>
        <dbReference type="EMBL" id="ABF12228.1"/>
    </source>
</evidence>
<accession>Q1LC98</accession>
<dbReference type="GO" id="GO:0005829">
    <property type="term" value="C:cytosol"/>
    <property type="evidence" value="ECO:0007669"/>
    <property type="project" value="TreeGrafter"/>
</dbReference>
<dbReference type="SUPFAM" id="SSF46785">
    <property type="entry name" value="Winged helix' DNA-binding domain"/>
    <property type="match status" value="1"/>
</dbReference>
<dbReference type="Gene3D" id="3.40.190.290">
    <property type="match status" value="1"/>
</dbReference>
<dbReference type="HOGENOM" id="CLU_039613_6_0_4"/>
<dbReference type="Proteomes" id="UP000002429">
    <property type="component" value="Plasmid megaplasmid"/>
</dbReference>
<dbReference type="Pfam" id="PF03466">
    <property type="entry name" value="LysR_substrate"/>
    <property type="match status" value="1"/>
</dbReference>
<sequence>MCLLSRNASHGTNGSRPSFDESRKLPRQNVYATRKRLVHTPAGTAIAPAFPNRARTPMDIASLAILIAAIEEKSLSRAAERENLVTSAASKRIAELERRAGTALLRRHGRGVEPTPAGAMLYQRAKAIVRSVQLAQDALASYSMDGIAKIRLASNRSTILQFLPTDISGFLKHDPDARIDLIEAFSFDIPRMVANGDADIGIYHARSPSPGVYSLPYRKDRVGLVVPRGHPLEAKGSLRLEEALDYDFLGYFPRHTFDAFLTLVSGTISRPLTVKTQVSNFEARCRMVREGLGLAVVPEGIARNYLQMMGLSLLTLRDAWAEREFYVCVRDKESLPSGVARLLEYLSRCEAMEQHFLKPR</sequence>
<keyword evidence="8" id="KW-1185">Reference proteome</keyword>
<keyword evidence="4" id="KW-0804">Transcription</keyword>
<reference evidence="8" key="1">
    <citation type="journal article" date="2010" name="PLoS ONE">
        <title>The complete genome sequence of Cupriavidus metallidurans strain CH34, a master survivalist in harsh and anthropogenic environments.</title>
        <authorList>
            <person name="Janssen P.J."/>
            <person name="Van Houdt R."/>
            <person name="Moors H."/>
            <person name="Monsieurs P."/>
            <person name="Morin N."/>
            <person name="Michaux A."/>
            <person name="Benotmane M.A."/>
            <person name="Leys N."/>
            <person name="Vallaeys T."/>
            <person name="Lapidus A."/>
            <person name="Monchy S."/>
            <person name="Medigue C."/>
            <person name="Taghavi S."/>
            <person name="McCorkle S."/>
            <person name="Dunn J."/>
            <person name="van der Lelie D."/>
            <person name="Mergeay M."/>
        </authorList>
    </citation>
    <scope>NUCLEOTIDE SEQUENCE [LARGE SCALE GENOMIC DNA]</scope>
    <source>
        <strain evidence="8">ATCC 43123 / DSM 2839 / NBRC 102507 / CH34</strain>
    </source>
</reference>
<dbReference type="Pfam" id="PF00126">
    <property type="entry name" value="HTH_1"/>
    <property type="match status" value="1"/>
</dbReference>
<evidence type="ECO:0000259" key="6">
    <source>
        <dbReference type="PROSITE" id="PS50931"/>
    </source>
</evidence>
<dbReference type="PROSITE" id="PS50931">
    <property type="entry name" value="HTH_LYSR"/>
    <property type="match status" value="1"/>
</dbReference>
<dbReference type="InterPro" id="IPR050950">
    <property type="entry name" value="HTH-type_LysR_regulators"/>
</dbReference>
<evidence type="ECO:0000256" key="1">
    <source>
        <dbReference type="ARBA" id="ARBA00009437"/>
    </source>
</evidence>
<dbReference type="InterPro" id="IPR000847">
    <property type="entry name" value="LysR_HTH_N"/>
</dbReference>
<evidence type="ECO:0000313" key="8">
    <source>
        <dbReference type="Proteomes" id="UP000002429"/>
    </source>
</evidence>
<dbReference type="SUPFAM" id="SSF53850">
    <property type="entry name" value="Periplasmic binding protein-like II"/>
    <property type="match status" value="1"/>
</dbReference>
<dbReference type="PANTHER" id="PTHR30419">
    <property type="entry name" value="HTH-TYPE TRANSCRIPTIONAL REGULATOR YBHD"/>
    <property type="match status" value="1"/>
</dbReference>
<evidence type="ECO:0000256" key="3">
    <source>
        <dbReference type="ARBA" id="ARBA00023125"/>
    </source>
</evidence>
<dbReference type="GO" id="GO:0003700">
    <property type="term" value="F:DNA-binding transcription factor activity"/>
    <property type="evidence" value="ECO:0007669"/>
    <property type="project" value="InterPro"/>
</dbReference>
<dbReference type="eggNOG" id="COG0583">
    <property type="taxonomic scope" value="Bacteria"/>
</dbReference>
<dbReference type="Gene3D" id="1.10.10.10">
    <property type="entry name" value="Winged helix-like DNA-binding domain superfamily/Winged helix DNA-binding domain"/>
    <property type="match status" value="1"/>
</dbReference>
<dbReference type="AlphaFoldDB" id="Q1LC98"/>
<evidence type="ECO:0000256" key="4">
    <source>
        <dbReference type="ARBA" id="ARBA00023163"/>
    </source>
</evidence>
<evidence type="ECO:0000256" key="5">
    <source>
        <dbReference type="SAM" id="MobiDB-lite"/>
    </source>
</evidence>
<dbReference type="PANTHER" id="PTHR30419:SF2">
    <property type="entry name" value="LYSR FAMILY TRANSCRIPTIONAL REGULATOR"/>
    <property type="match status" value="1"/>
</dbReference>
<evidence type="ECO:0000256" key="2">
    <source>
        <dbReference type="ARBA" id="ARBA00023015"/>
    </source>
</evidence>
<keyword evidence="7" id="KW-0614">Plasmid</keyword>
<dbReference type="GO" id="GO:0003677">
    <property type="term" value="F:DNA binding"/>
    <property type="evidence" value="ECO:0007669"/>
    <property type="project" value="UniProtKB-KW"/>
</dbReference>
<gene>
    <name evidence="7" type="ordered locus">Rmet_5369</name>
</gene>